<evidence type="ECO:0000256" key="9">
    <source>
        <dbReference type="ARBA" id="ARBA00022889"/>
    </source>
</evidence>
<feature type="binding site" evidence="16">
    <location>
        <position position="219"/>
    </location>
    <ligand>
        <name>Zn(2+)</name>
        <dbReference type="ChEBI" id="CHEBI:29105"/>
        <note>catalytic</note>
    </ligand>
</feature>
<reference evidence="19 20" key="1">
    <citation type="journal article" date="2012" name="BMC Genomics">
        <title>Comparative genomic analysis of human infective Trypanosoma cruzi lineages with the bat-restricted subspecies T. cruzi marinkellei.</title>
        <authorList>
            <person name="Franzen O."/>
            <person name="Talavera-Lopez C."/>
            <person name="Ochaya S."/>
            <person name="Butler C.E."/>
            <person name="Messenger L.A."/>
            <person name="Lewis M.D."/>
            <person name="Llewellyn M.S."/>
            <person name="Marinkelle C.J."/>
            <person name="Tyler K.M."/>
            <person name="Miles M.A."/>
            <person name="Andersson B."/>
        </authorList>
    </citation>
    <scope>NUCLEOTIDE SEQUENCE [LARGE SCALE GENOMIC DNA]</scope>
    <source>
        <strain evidence="19 20">B7</strain>
    </source>
</reference>
<dbReference type="PANTHER" id="PTHR10942:SF0">
    <property type="entry name" value="LEISHMANOLYSIN-LIKE PEPTIDASE"/>
    <property type="match status" value="1"/>
</dbReference>
<evidence type="ECO:0000256" key="18">
    <source>
        <dbReference type="SAM" id="MobiDB-lite"/>
    </source>
</evidence>
<dbReference type="InterPro" id="IPR001577">
    <property type="entry name" value="Peptidase_M8"/>
</dbReference>
<evidence type="ECO:0000256" key="2">
    <source>
        <dbReference type="ARBA" id="ARBA00004370"/>
    </source>
</evidence>
<evidence type="ECO:0000256" key="3">
    <source>
        <dbReference type="ARBA" id="ARBA00005860"/>
    </source>
</evidence>
<evidence type="ECO:0000256" key="5">
    <source>
        <dbReference type="ARBA" id="ARBA00022723"/>
    </source>
</evidence>
<feature type="binding site" evidence="16">
    <location>
        <position position="283"/>
    </location>
    <ligand>
        <name>Zn(2+)</name>
        <dbReference type="ChEBI" id="CHEBI:29105"/>
        <note>catalytic</note>
    </ligand>
</feature>
<evidence type="ECO:0000313" key="20">
    <source>
        <dbReference type="Proteomes" id="UP000007350"/>
    </source>
</evidence>
<gene>
    <name evidence="19" type="ORF">MOQ_006078</name>
</gene>
<keyword evidence="11" id="KW-0472">Membrane</keyword>
<evidence type="ECO:0000256" key="1">
    <source>
        <dbReference type="ARBA" id="ARBA00001249"/>
    </source>
</evidence>
<keyword evidence="4 17" id="KW-0645">Protease</keyword>
<evidence type="ECO:0000256" key="14">
    <source>
        <dbReference type="ARBA" id="ARBA00023180"/>
    </source>
</evidence>
<dbReference type="OrthoDB" id="10266053at2759"/>
<comment type="catalytic activity">
    <reaction evidence="1">
        <text>Preference for hydrophobic residues at P1 and P1' and basic residues at P2' and P3'. A model nonapeptide is cleaved at -Ala-Tyr-|-Leu-Lys-Lys-.</text>
        <dbReference type="EC" id="3.4.24.36"/>
    </reaction>
</comment>
<dbReference type="AlphaFoldDB" id="K2NMQ5"/>
<dbReference type="GO" id="GO:0046872">
    <property type="term" value="F:metal ion binding"/>
    <property type="evidence" value="ECO:0007669"/>
    <property type="project" value="UniProtKB-KW"/>
</dbReference>
<organism evidence="19 20">
    <name type="scientific">Trypanosoma cruzi marinkellei</name>
    <dbReference type="NCBI Taxonomy" id="85056"/>
    <lineage>
        <taxon>Eukaryota</taxon>
        <taxon>Discoba</taxon>
        <taxon>Euglenozoa</taxon>
        <taxon>Kinetoplastea</taxon>
        <taxon>Metakinetoplastina</taxon>
        <taxon>Trypanosomatida</taxon>
        <taxon>Trypanosomatidae</taxon>
        <taxon>Trypanosoma</taxon>
        <taxon>Schizotrypanum</taxon>
    </lineage>
</organism>
<dbReference type="Gene3D" id="3.10.170.20">
    <property type="match status" value="1"/>
</dbReference>
<evidence type="ECO:0000313" key="19">
    <source>
        <dbReference type="EMBL" id="EKF30117.1"/>
    </source>
</evidence>
<comment type="subcellular location">
    <subcellularLocation>
        <location evidence="2">Membrane</location>
    </subcellularLocation>
</comment>
<comment type="similarity">
    <text evidence="3 17">Belongs to the peptidase M8 family.</text>
</comment>
<name>K2NMQ5_TRYCR</name>
<dbReference type="Gene3D" id="2.10.55.10">
    <property type="entry name" value="Leishmanolysin domain 3"/>
    <property type="match status" value="1"/>
</dbReference>
<dbReference type="EC" id="3.4.24.-" evidence="17"/>
<feature type="region of interest" description="Disordered" evidence="18">
    <location>
        <begin position="517"/>
        <end position="594"/>
    </location>
</feature>
<dbReference type="GO" id="GO:0004222">
    <property type="term" value="F:metalloendopeptidase activity"/>
    <property type="evidence" value="ECO:0007669"/>
    <property type="project" value="UniProtKB-UniRule"/>
</dbReference>
<evidence type="ECO:0000256" key="8">
    <source>
        <dbReference type="ARBA" id="ARBA00022833"/>
    </source>
</evidence>
<keyword evidence="9" id="KW-0130">Cell adhesion</keyword>
<dbReference type="GO" id="GO:0005737">
    <property type="term" value="C:cytoplasm"/>
    <property type="evidence" value="ECO:0007669"/>
    <property type="project" value="TreeGrafter"/>
</dbReference>
<evidence type="ECO:0000256" key="12">
    <source>
        <dbReference type="ARBA" id="ARBA00023145"/>
    </source>
</evidence>
<dbReference type="GO" id="GO:0006508">
    <property type="term" value="P:proteolysis"/>
    <property type="evidence" value="ECO:0007669"/>
    <property type="project" value="UniProtKB-KW"/>
</dbReference>
<dbReference type="PRINTS" id="PR00782">
    <property type="entry name" value="LSHMANOLYSIN"/>
</dbReference>
<accession>K2NMQ5</accession>
<evidence type="ECO:0000256" key="7">
    <source>
        <dbReference type="ARBA" id="ARBA00022801"/>
    </source>
</evidence>
<dbReference type="Pfam" id="PF01457">
    <property type="entry name" value="Peptidase_M8"/>
    <property type="match status" value="1"/>
</dbReference>
<evidence type="ECO:0000256" key="10">
    <source>
        <dbReference type="ARBA" id="ARBA00023049"/>
    </source>
</evidence>
<keyword evidence="20" id="KW-1185">Reference proteome</keyword>
<dbReference type="Gene3D" id="2.30.34.10">
    <property type="entry name" value="Leishmanolysin domain 4"/>
    <property type="match status" value="1"/>
</dbReference>
<keyword evidence="10 16" id="KW-0482">Metalloprotease</keyword>
<evidence type="ECO:0000256" key="6">
    <source>
        <dbReference type="ARBA" id="ARBA00022729"/>
    </source>
</evidence>
<evidence type="ECO:0000256" key="16">
    <source>
        <dbReference type="PIRSR" id="PIRSR601577-2"/>
    </source>
</evidence>
<dbReference type="SUPFAM" id="SSF55486">
    <property type="entry name" value="Metalloproteases ('zincins'), catalytic domain"/>
    <property type="match status" value="1"/>
</dbReference>
<comment type="caution">
    <text evidence="19">The sequence shown here is derived from an EMBL/GenBank/DDBJ whole genome shotgun (WGS) entry which is preliminary data.</text>
</comment>
<dbReference type="GO" id="GO:0016020">
    <property type="term" value="C:membrane"/>
    <property type="evidence" value="ECO:0007669"/>
    <property type="project" value="UniProtKB-SubCell"/>
</dbReference>
<protein>
    <recommendedName>
        <fullName evidence="17">Leishmanolysin-like peptidase</fullName>
        <ecNumber evidence="17">3.4.24.-</ecNumber>
    </recommendedName>
</protein>
<keyword evidence="7 17" id="KW-0378">Hydrolase</keyword>
<keyword evidence="5 16" id="KW-0479">Metal-binding</keyword>
<feature type="compositionally biased region" description="Basic and acidic residues" evidence="18">
    <location>
        <begin position="538"/>
        <end position="548"/>
    </location>
</feature>
<keyword evidence="13" id="KW-1015">Disulfide bond</keyword>
<dbReference type="EMBL" id="AHKC01012447">
    <property type="protein sequence ID" value="EKF30117.1"/>
    <property type="molecule type" value="Genomic_DNA"/>
</dbReference>
<sequence length="636" mass="69093">MMCCASGCLAADPAMQHRCGLDEVMKYGSLPTAVVREVPRRGQAAVQAYTVATQDADSEWAPIRIKVSARDLYNQSKHCTAARETRTNYNGNQITCASRDVLTEEKRDVLLRQILPAAIKLHTDRISVKPVKGPIRIPQTRVRICDKFVIPRSHYTVGVSNADLVIYLGALPRPQADGWASICAKLEDGRPFASAVNLAPGGIKATNGFVRIAAHELGHALGFSYHPLSYLRMLSDLTNVRGVKVLMVSSPKVKEMAQKHYNCSTLQGAELENEGDWGGRWSHWEERNLRDELMTSGSGIGYYSALTLAAFEDMGFYKANYSMAEPLRWGNNSGCGLLEKKCLINGTTDYPELFCNQPTDKHTKLCTYDRLSLGHCSLKMYAQPLPPQYQYFTSPRLGSNRLLTDKCPMVEAYSNSGCTSGTRAFMPGSFVGPNSRCAKGDVLRFDGKYIGDVCVNTRCEDGNLSVQFLHDEKWYECRDGATVTPNETYWSGGIFCPKYADVCTALPNVSGYPIPVLDAPLTDDPKSPEDAEEEAENAEGKAENDKADSTATSSSTDAKGKAENDKTDSTATSSSTDAEVKAESAGFVPPPSTNLPGNVDEPGLGIVDGSASAVVVRFRPLLLLAVAAAAVTMVPP</sequence>
<comment type="cofactor">
    <cofactor evidence="16 17">
        <name>Zn(2+)</name>
        <dbReference type="ChEBI" id="CHEBI:29105"/>
    </cofactor>
    <text evidence="16 17">Binds 1 zinc ion per subunit.</text>
</comment>
<keyword evidence="12" id="KW-0865">Zymogen</keyword>
<keyword evidence="6" id="KW-0732">Signal</keyword>
<feature type="compositionally biased region" description="Basic and acidic residues" evidence="18">
    <location>
        <begin position="558"/>
        <end position="568"/>
    </location>
</feature>
<dbReference type="Gene3D" id="3.90.132.10">
    <property type="entry name" value="Leishmanolysin , domain 2"/>
    <property type="match status" value="1"/>
</dbReference>
<evidence type="ECO:0000256" key="15">
    <source>
        <dbReference type="PIRSR" id="PIRSR601577-1"/>
    </source>
</evidence>
<keyword evidence="14" id="KW-0325">Glycoprotein</keyword>
<evidence type="ECO:0000256" key="11">
    <source>
        <dbReference type="ARBA" id="ARBA00023136"/>
    </source>
</evidence>
<evidence type="ECO:0000256" key="4">
    <source>
        <dbReference type="ARBA" id="ARBA00022670"/>
    </source>
</evidence>
<dbReference type="GO" id="GO:0007155">
    <property type="term" value="P:cell adhesion"/>
    <property type="evidence" value="ECO:0007669"/>
    <property type="project" value="UniProtKB-KW"/>
</dbReference>
<feature type="active site" evidence="15">
    <location>
        <position position="216"/>
    </location>
</feature>
<dbReference type="FunFam" id="3.90.132.10:FF:000001">
    <property type="entry name" value="leishmanolysin-like peptidase isoform X2"/>
    <property type="match status" value="1"/>
</dbReference>
<keyword evidence="8 16" id="KW-0862">Zinc</keyword>
<evidence type="ECO:0000256" key="17">
    <source>
        <dbReference type="RuleBase" id="RU366077"/>
    </source>
</evidence>
<proteinExistence type="inferred from homology"/>
<feature type="binding site" evidence="16">
    <location>
        <position position="215"/>
    </location>
    <ligand>
        <name>Zn(2+)</name>
        <dbReference type="ChEBI" id="CHEBI:29105"/>
        <note>catalytic</note>
    </ligand>
</feature>
<evidence type="ECO:0000256" key="13">
    <source>
        <dbReference type="ARBA" id="ARBA00023157"/>
    </source>
</evidence>
<dbReference type="PANTHER" id="PTHR10942">
    <property type="entry name" value="LEISHMANOLYSIN-LIKE PEPTIDASE"/>
    <property type="match status" value="1"/>
</dbReference>
<dbReference type="Proteomes" id="UP000007350">
    <property type="component" value="Unassembled WGS sequence"/>
</dbReference>